<name>U3UBA1_9POXV</name>
<dbReference type="InterPro" id="IPR004966">
    <property type="entry name" value="Pox_Ag35"/>
</dbReference>
<dbReference type="Proteomes" id="UP000144311">
    <property type="component" value="Segment"/>
</dbReference>
<evidence type="ECO:0000313" key="3">
    <source>
        <dbReference type="Proteomes" id="UP000144311"/>
    </source>
</evidence>
<reference evidence="2 3" key="2">
    <citation type="submission" date="2013-10" db="EMBL/GenBank/DDBJ databases">
        <title>The genome of epidemic Squirrel Poxvirus reveals novel virulence genes.</title>
        <authorList>
            <person name="Darby A.C."/>
            <person name="McInnes C.J."/>
            <person name="Kjaer K.H."/>
            <person name="Wood A.R."/>
            <person name="Hughes M."/>
            <person name="Martensen P.M."/>
            <person name="Radford A.D."/>
            <person name="Hall N."/>
            <person name="Chantrey J."/>
        </authorList>
    </citation>
    <scope>NUCLEOTIDE SEQUENCE [LARGE SCALE GENOMIC DNA]</scope>
    <source>
        <strain evidence="2">Red squirrel UK</strain>
    </source>
</reference>
<dbReference type="KEGG" id="vg:18158382"/>
<dbReference type="OrthoDB" id="17945at10239"/>
<accession>U3UBA1</accession>
<dbReference type="RefSeq" id="YP_008658494.1">
    <property type="nucleotide sequence ID" value="NC_022563.1"/>
</dbReference>
<protein>
    <submittedName>
        <fullName evidence="2">Late transcription factor VLTF4</fullName>
    </submittedName>
</protein>
<sequence length="208" mass="23374">MSWSINTSGGSFQTLEELRAHLKSSTEAVAPLEDEDMDELIPDSLSPPCRSSRGKKAAESPRDKKARKPAVRKPRKKEERQEVSEPEPDPEPEVTVEDEVGRESDDETEEREERRVRSHCEDEAASDPEPMGDIPDMNLVVEGIVKDLKRMNTRLSAVCTVMEDVQAQQVSRQYTTLIRHVEHLQSLAYGGQQSVARGGKRRAAPKKK</sequence>
<dbReference type="GO" id="GO:0019031">
    <property type="term" value="C:viral envelope"/>
    <property type="evidence" value="ECO:0007669"/>
    <property type="project" value="InterPro"/>
</dbReference>
<feature type="compositionally biased region" description="Acidic residues" evidence="1">
    <location>
        <begin position="32"/>
        <end position="41"/>
    </location>
</feature>
<feature type="compositionally biased region" description="Basic and acidic residues" evidence="1">
    <location>
        <begin position="111"/>
        <end position="122"/>
    </location>
</feature>
<evidence type="ECO:0000313" key="2">
    <source>
        <dbReference type="EMBL" id="CCD83252.1"/>
    </source>
</evidence>
<reference evidence="2 3" key="1">
    <citation type="submission" date="2011-10" db="EMBL/GenBank/DDBJ databases">
        <authorList>
            <person name="Darby A."/>
        </authorList>
    </citation>
    <scope>NUCLEOTIDE SEQUENCE [LARGE SCALE GENOMIC DNA]</scope>
    <source>
        <strain evidence="2">Red squirrel UK</strain>
    </source>
</reference>
<proteinExistence type="predicted"/>
<keyword evidence="3" id="KW-1185">Reference proteome</keyword>
<dbReference type="EMBL" id="HE601899">
    <property type="protein sequence ID" value="CCD83252.1"/>
    <property type="molecule type" value="Genomic_DNA"/>
</dbReference>
<feature type="compositionally biased region" description="Acidic residues" evidence="1">
    <location>
        <begin position="84"/>
        <end position="110"/>
    </location>
</feature>
<organism evidence="2 3">
    <name type="scientific">Squirrelpox virus</name>
    <dbReference type="NCBI Taxonomy" id="240426"/>
    <lineage>
        <taxon>Viruses</taxon>
        <taxon>Varidnaviria</taxon>
        <taxon>Bamfordvirae</taxon>
        <taxon>Nucleocytoviricota</taxon>
        <taxon>Pokkesviricetes</taxon>
        <taxon>Chitovirales</taxon>
        <taxon>Poxviridae</taxon>
        <taxon>Chordopoxvirinae</taxon>
        <taxon>Sciuripoxvirus</taxon>
        <taxon>Sciuripoxvirus squirrelpox</taxon>
    </lineage>
</organism>
<dbReference type="Pfam" id="PF03286">
    <property type="entry name" value="Pox_Ag35"/>
    <property type="match status" value="1"/>
</dbReference>
<feature type="compositionally biased region" description="Basic residues" evidence="1">
    <location>
        <begin position="64"/>
        <end position="75"/>
    </location>
</feature>
<feature type="region of interest" description="Disordered" evidence="1">
    <location>
        <begin position="26"/>
        <end position="136"/>
    </location>
</feature>
<dbReference type="GeneID" id="18158382"/>
<gene>
    <name evidence="2" type="primary">H5R</name>
    <name evidence="2" type="ORF">SQPV_0690</name>
</gene>
<evidence type="ECO:0000256" key="1">
    <source>
        <dbReference type="SAM" id="MobiDB-lite"/>
    </source>
</evidence>